<dbReference type="Gene3D" id="3.40.50.300">
    <property type="entry name" value="P-loop containing nucleotide triphosphate hydrolases"/>
    <property type="match status" value="1"/>
</dbReference>
<gene>
    <name evidence="11" type="primary">dnaX</name>
    <name evidence="14" type="ordered locus">Terro_2118</name>
    <name evidence="15" type="ordered locus">Terro_2482</name>
</gene>
<keyword evidence="2 11" id="KW-0808">Transferase</keyword>
<dbReference type="KEGG" id="trs:Terro_2482"/>
<reference evidence="14 16" key="1">
    <citation type="submission" date="2012-06" db="EMBL/GenBank/DDBJ databases">
        <title>Complete genome of Terriglobus roseus DSM 18391.</title>
        <authorList>
            <consortium name="US DOE Joint Genome Institute (JGI-PGF)"/>
            <person name="Lucas S."/>
            <person name="Copeland A."/>
            <person name="Lapidus A."/>
            <person name="Glavina del Rio T."/>
            <person name="Dalin E."/>
            <person name="Tice H."/>
            <person name="Bruce D."/>
            <person name="Goodwin L."/>
            <person name="Pitluck S."/>
            <person name="Peters L."/>
            <person name="Mikhailova N."/>
            <person name="Munk A.C.C."/>
            <person name="Kyrpides N."/>
            <person name="Mavromatis K."/>
            <person name="Ivanova N."/>
            <person name="Brettin T."/>
            <person name="Detter J.C."/>
            <person name="Han C."/>
            <person name="Larimer F."/>
            <person name="Land M."/>
            <person name="Hauser L."/>
            <person name="Markowitz V."/>
            <person name="Cheng J.-F."/>
            <person name="Hugenholtz P."/>
            <person name="Woyke T."/>
            <person name="Wu D."/>
            <person name="Brambilla E."/>
            <person name="Klenk H.-P."/>
            <person name="Eisen J.A."/>
        </authorList>
    </citation>
    <scope>NUCLEOTIDE SEQUENCE [LARGE SCALE GENOMIC DNA]</scope>
    <source>
        <strain evidence="14">DSM 18391</strain>
        <strain evidence="16">DSM 18391 / NRRL B-41598 / KBS 63</strain>
    </source>
</reference>
<keyword evidence="6 11" id="KW-0547">Nucleotide-binding</keyword>
<evidence type="ECO:0000256" key="4">
    <source>
        <dbReference type="ARBA" id="ARBA00022705"/>
    </source>
</evidence>
<evidence type="ECO:0000256" key="5">
    <source>
        <dbReference type="ARBA" id="ARBA00022723"/>
    </source>
</evidence>
<dbReference type="KEGG" id="trs:Terro_2118"/>
<keyword evidence="3 11" id="KW-0548">Nucleotidyltransferase</keyword>
<evidence type="ECO:0000313" key="16">
    <source>
        <dbReference type="Proteomes" id="UP000006056"/>
    </source>
</evidence>
<dbReference type="FunFam" id="3.40.50.300:FF:000014">
    <property type="entry name" value="DNA polymerase III subunit gamma/tau"/>
    <property type="match status" value="1"/>
</dbReference>
<name>I3ZGM2_TERRK</name>
<dbReference type="EMBL" id="CP003379">
    <property type="protein sequence ID" value="AFL88390.1"/>
    <property type="molecule type" value="Genomic_DNA"/>
</dbReference>
<evidence type="ECO:0000259" key="13">
    <source>
        <dbReference type="SMART" id="SM00382"/>
    </source>
</evidence>
<dbReference type="PANTHER" id="PTHR11669">
    <property type="entry name" value="REPLICATION FACTOR C / DNA POLYMERASE III GAMMA-TAU SUBUNIT"/>
    <property type="match status" value="1"/>
</dbReference>
<dbReference type="InterPro" id="IPR022754">
    <property type="entry name" value="DNA_pol_III_gamma-3"/>
</dbReference>
<accession>I3ZGM2</accession>
<keyword evidence="4 11" id="KW-0235">DNA replication</keyword>
<comment type="catalytic activity">
    <reaction evidence="10 11">
        <text>DNA(n) + a 2'-deoxyribonucleoside 5'-triphosphate = DNA(n+1) + diphosphate</text>
        <dbReference type="Rhea" id="RHEA:22508"/>
        <dbReference type="Rhea" id="RHEA-COMP:17339"/>
        <dbReference type="Rhea" id="RHEA-COMP:17340"/>
        <dbReference type="ChEBI" id="CHEBI:33019"/>
        <dbReference type="ChEBI" id="CHEBI:61560"/>
        <dbReference type="ChEBI" id="CHEBI:173112"/>
        <dbReference type="EC" id="2.7.7.7"/>
    </reaction>
</comment>
<dbReference type="InterPro" id="IPR045085">
    <property type="entry name" value="HLD_clamp_pol_III_gamma_tau"/>
</dbReference>
<dbReference type="GO" id="GO:0046872">
    <property type="term" value="F:metal ion binding"/>
    <property type="evidence" value="ECO:0007669"/>
    <property type="project" value="UniProtKB-KW"/>
</dbReference>
<protein>
    <recommendedName>
        <fullName evidence="11">DNA polymerase III subunit gamma/tau</fullName>
        <ecNumber evidence="11">2.7.7.7</ecNumber>
    </recommendedName>
</protein>
<evidence type="ECO:0000256" key="12">
    <source>
        <dbReference type="SAM" id="MobiDB-lite"/>
    </source>
</evidence>
<feature type="compositionally biased region" description="Low complexity" evidence="12">
    <location>
        <begin position="444"/>
        <end position="494"/>
    </location>
</feature>
<evidence type="ECO:0000256" key="8">
    <source>
        <dbReference type="ARBA" id="ARBA00022840"/>
    </source>
</evidence>
<dbReference type="AlphaFoldDB" id="I3ZGM2"/>
<dbReference type="eggNOG" id="COG2812">
    <property type="taxonomic scope" value="Bacteria"/>
</dbReference>
<keyword evidence="16" id="KW-1185">Reference proteome</keyword>
<dbReference type="PATRIC" id="fig|926566.3.peg.2089"/>
<dbReference type="InterPro" id="IPR050238">
    <property type="entry name" value="DNA_Rep/Repair_Clamp_Loader"/>
</dbReference>
<dbReference type="NCBIfam" id="NF004046">
    <property type="entry name" value="PRK05563.1"/>
    <property type="match status" value="1"/>
</dbReference>
<organism evidence="14 16">
    <name type="scientific">Terriglobus roseus (strain DSM 18391 / NRRL B-41598 / KBS 63)</name>
    <dbReference type="NCBI Taxonomy" id="926566"/>
    <lineage>
        <taxon>Bacteria</taxon>
        <taxon>Pseudomonadati</taxon>
        <taxon>Acidobacteriota</taxon>
        <taxon>Terriglobia</taxon>
        <taxon>Terriglobales</taxon>
        <taxon>Acidobacteriaceae</taxon>
        <taxon>Terriglobus</taxon>
    </lineage>
</organism>
<dbReference type="Pfam" id="PF12169">
    <property type="entry name" value="DNA_pol3_gamma3"/>
    <property type="match status" value="1"/>
</dbReference>
<dbReference type="EMBL" id="CP003379">
    <property type="protein sequence ID" value="AFL88730.1"/>
    <property type="molecule type" value="Genomic_DNA"/>
</dbReference>
<feature type="compositionally biased region" description="Pro residues" evidence="12">
    <location>
        <begin position="396"/>
        <end position="410"/>
    </location>
</feature>
<dbReference type="NCBIfam" id="TIGR02397">
    <property type="entry name" value="dnaX_nterm"/>
    <property type="match status" value="1"/>
</dbReference>
<evidence type="ECO:0000313" key="15">
    <source>
        <dbReference type="EMBL" id="AFL88730.1"/>
    </source>
</evidence>
<dbReference type="STRING" id="926566.Terro_2118"/>
<keyword evidence="8 11" id="KW-0067">ATP-binding</keyword>
<keyword evidence="5" id="KW-0479">Metal-binding</keyword>
<dbReference type="InterPro" id="IPR012763">
    <property type="entry name" value="DNA_pol_III_sug/sutau_N"/>
</dbReference>
<evidence type="ECO:0000256" key="1">
    <source>
        <dbReference type="ARBA" id="ARBA00006360"/>
    </source>
</evidence>
<evidence type="ECO:0000256" key="11">
    <source>
        <dbReference type="RuleBase" id="RU364063"/>
    </source>
</evidence>
<dbReference type="GO" id="GO:0003887">
    <property type="term" value="F:DNA-directed DNA polymerase activity"/>
    <property type="evidence" value="ECO:0007669"/>
    <property type="project" value="UniProtKB-KW"/>
</dbReference>
<dbReference type="CDD" id="cd00009">
    <property type="entry name" value="AAA"/>
    <property type="match status" value="1"/>
</dbReference>
<evidence type="ECO:0000256" key="9">
    <source>
        <dbReference type="ARBA" id="ARBA00022932"/>
    </source>
</evidence>
<comment type="function">
    <text evidence="11">DNA polymerase III is a complex, multichain enzyme responsible for most of the replicative synthesis in bacteria. This DNA polymerase also exhibits 3' to 5' exonuclease activity.</text>
</comment>
<dbReference type="Gene3D" id="1.20.272.10">
    <property type="match status" value="1"/>
</dbReference>
<feature type="region of interest" description="Disordered" evidence="12">
    <location>
        <begin position="540"/>
        <end position="597"/>
    </location>
</feature>
<dbReference type="HOGENOM" id="CLU_006229_0_7_0"/>
<feature type="region of interest" description="Disordered" evidence="12">
    <location>
        <begin position="731"/>
        <end position="755"/>
    </location>
</feature>
<evidence type="ECO:0000256" key="10">
    <source>
        <dbReference type="ARBA" id="ARBA00049244"/>
    </source>
</evidence>
<evidence type="ECO:0000313" key="14">
    <source>
        <dbReference type="EMBL" id="AFL88390.1"/>
    </source>
</evidence>
<evidence type="ECO:0000256" key="7">
    <source>
        <dbReference type="ARBA" id="ARBA00022833"/>
    </source>
</evidence>
<evidence type="ECO:0000256" key="6">
    <source>
        <dbReference type="ARBA" id="ARBA00022741"/>
    </source>
</evidence>
<dbReference type="GO" id="GO:0005524">
    <property type="term" value="F:ATP binding"/>
    <property type="evidence" value="ECO:0007669"/>
    <property type="project" value="UniProtKB-KW"/>
</dbReference>
<proteinExistence type="inferred from homology"/>
<dbReference type="PANTHER" id="PTHR11669:SF0">
    <property type="entry name" value="PROTEIN STICHEL-LIKE 2"/>
    <property type="match status" value="1"/>
</dbReference>
<feature type="region of interest" description="Disordered" evidence="12">
    <location>
        <begin position="611"/>
        <end position="646"/>
    </location>
</feature>
<comment type="subunit">
    <text evidence="11">DNA polymerase III contains a core (composed of alpha, epsilon and theta chains) that associates with a tau subunit. This core dimerizes to form the POLIII' complex. PolIII' associates with the gamma complex (composed of gamma, delta, delta', psi and chi chains) and with the beta chain to form the complete DNA polymerase III complex.</text>
</comment>
<comment type="similarity">
    <text evidence="1 11">Belongs to the DnaX/STICHEL family.</text>
</comment>
<dbReference type="InterPro" id="IPR027417">
    <property type="entry name" value="P-loop_NTPase"/>
</dbReference>
<dbReference type="SUPFAM" id="SSF48019">
    <property type="entry name" value="post-AAA+ oligomerization domain-like"/>
    <property type="match status" value="1"/>
</dbReference>
<evidence type="ECO:0000256" key="2">
    <source>
        <dbReference type="ARBA" id="ARBA00022679"/>
    </source>
</evidence>
<dbReference type="Pfam" id="PF13177">
    <property type="entry name" value="DNA_pol3_delta2"/>
    <property type="match status" value="1"/>
</dbReference>
<dbReference type="SMART" id="SM00382">
    <property type="entry name" value="AAA"/>
    <property type="match status" value="1"/>
</dbReference>
<dbReference type="GO" id="GO:0009360">
    <property type="term" value="C:DNA polymerase III complex"/>
    <property type="evidence" value="ECO:0007669"/>
    <property type="project" value="InterPro"/>
</dbReference>
<feature type="region of interest" description="Disordered" evidence="12">
    <location>
        <begin position="391"/>
        <end position="498"/>
    </location>
</feature>
<dbReference type="GO" id="GO:0006261">
    <property type="term" value="P:DNA-templated DNA replication"/>
    <property type="evidence" value="ECO:0007669"/>
    <property type="project" value="TreeGrafter"/>
</dbReference>
<dbReference type="Pfam" id="PF22608">
    <property type="entry name" value="DNAX_ATPase_lid"/>
    <property type="match status" value="1"/>
</dbReference>
<dbReference type="EC" id="2.7.7.7" evidence="11"/>
<keyword evidence="7" id="KW-0862">Zinc</keyword>
<dbReference type="InterPro" id="IPR003593">
    <property type="entry name" value="AAA+_ATPase"/>
</dbReference>
<dbReference type="GO" id="GO:0003677">
    <property type="term" value="F:DNA binding"/>
    <property type="evidence" value="ECO:0007669"/>
    <property type="project" value="InterPro"/>
</dbReference>
<dbReference type="Gene3D" id="1.10.8.60">
    <property type="match status" value="1"/>
</dbReference>
<keyword evidence="9 11" id="KW-0239">DNA-directed DNA polymerase</keyword>
<dbReference type="InterPro" id="IPR008921">
    <property type="entry name" value="DNA_pol3_clamp-load_cplx_C"/>
</dbReference>
<dbReference type="Proteomes" id="UP000006056">
    <property type="component" value="Chromosome"/>
</dbReference>
<feature type="domain" description="AAA+ ATPase" evidence="13">
    <location>
        <begin position="39"/>
        <end position="187"/>
    </location>
</feature>
<evidence type="ECO:0000256" key="3">
    <source>
        <dbReference type="ARBA" id="ARBA00022695"/>
    </source>
</evidence>
<dbReference type="eggNOG" id="COG3266">
    <property type="taxonomic scope" value="Bacteria"/>
</dbReference>
<dbReference type="SUPFAM" id="SSF52540">
    <property type="entry name" value="P-loop containing nucleoside triphosphate hydrolases"/>
    <property type="match status" value="1"/>
</dbReference>
<sequence>MAMAYQVLARKYRPQRFADVAGQDHVTRTLQNALEQNRIAHGYIFSGHRGIGKTTIARILACALNCQNKIGSKERPTPEPCLVCDACTEIRAGNAVDVIEIDAATNRGIDEIRELRDAARYRPSRDRFKIYILDEAHQITDAAFNALLKTLEEPPDHIVFMMATTEPENIPQTIRSRCQHFSFHAVKLDDILNELRGIAAHEGVLADEAALALLAEAGDGSMRDALSIMDQAIASAPMVDGKAELSASEIRELMGTVPNTVFEEILESVARNDSAAVLTTAGRLLDAGNSSSQIARQFVRYLRNCIVAKIASLTEEQNTSDLLQISPDERRRAVRTAMLFTEEELTRFLGVMLRTFDDLGFRQEQRLHLELGLIKLVHLQRLIPIEEFLSQLPKPSNNPTPRTMPPPRPAAAPSTAPSRPAAPPSRYEAGGNVTGLPAKEDPKAPSTAPSASATVTPTASTTTNPSTPVTPAPRFESQPTAAPTPVATPVSTSTEPGAPYIREADVWASREARPVGSVTPVTGRTEGALALAPDPVAHQPANLSPFAPPVAAEPPAAKPATLSPFSAPEPAAPKPANLSPFSTPAVATPPEPSTGLNIHIQPSAVALADPPAAHADEAYDPSWESMPLPDADPDATEPASAPAVTGAASDAAQLQAAAVEALFETKKHNSAAEQLEETTWTIADGEVLIATTLSKPLMSTIFRPDVEAIIKTALREKGLGGVRIVFQPATPESKAKAAAPKKPRTGSAQAKALEHPTVQAAQRLFNAEVTNVFDLRKD</sequence>